<comment type="function">
    <text evidence="1">The reaction center of purple bacteria contains a tightly bound cytochrome molecule which re-reduces the photo oxidized primary electron donor.</text>
</comment>
<dbReference type="NCBIfam" id="NF040706">
    <property type="entry name" value="photo_cyt_PufC"/>
    <property type="match status" value="1"/>
</dbReference>
<dbReference type="PROSITE" id="PS51257">
    <property type="entry name" value="PROKAR_LIPOPROTEIN"/>
    <property type="match status" value="1"/>
</dbReference>
<evidence type="ECO:0000256" key="1">
    <source>
        <dbReference type="ARBA" id="ARBA00003196"/>
    </source>
</evidence>
<evidence type="ECO:0000313" key="10">
    <source>
        <dbReference type="EMBL" id="MBK1703805.1"/>
    </source>
</evidence>
<evidence type="ECO:0000256" key="5">
    <source>
        <dbReference type="ARBA" id="ARBA00022617"/>
    </source>
</evidence>
<keyword evidence="11" id="KW-1185">Reference proteome</keyword>
<dbReference type="AlphaFoldDB" id="A0AAJ0X995"/>
<keyword evidence="5" id="KW-0349">Heme</keyword>
<keyword evidence="4" id="KW-0602">Photosynthesis</keyword>
<dbReference type="GO" id="GO:0005506">
    <property type="term" value="F:iron ion binding"/>
    <property type="evidence" value="ECO:0007669"/>
    <property type="project" value="InterPro"/>
</dbReference>
<dbReference type="GO" id="GO:0030077">
    <property type="term" value="C:plasma membrane light-harvesting complex"/>
    <property type="evidence" value="ECO:0007669"/>
    <property type="project" value="InterPro"/>
</dbReference>
<dbReference type="CDD" id="cd09224">
    <property type="entry name" value="CytoC_RC"/>
    <property type="match status" value="1"/>
</dbReference>
<evidence type="ECO:0000313" key="11">
    <source>
        <dbReference type="Proteomes" id="UP001296776"/>
    </source>
</evidence>
<organism evidence="10 11">
    <name type="scientific">Halochromatium glycolicum</name>
    <dbReference type="NCBI Taxonomy" id="85075"/>
    <lineage>
        <taxon>Bacteria</taxon>
        <taxon>Pseudomonadati</taxon>
        <taxon>Pseudomonadota</taxon>
        <taxon>Gammaproteobacteria</taxon>
        <taxon>Chromatiales</taxon>
        <taxon>Chromatiaceae</taxon>
        <taxon>Halochromatium</taxon>
    </lineage>
</organism>
<dbReference type="GO" id="GO:0020037">
    <property type="term" value="F:heme binding"/>
    <property type="evidence" value="ECO:0007669"/>
    <property type="project" value="InterPro"/>
</dbReference>
<comment type="caution">
    <text evidence="10">The sequence shown here is derived from an EMBL/GenBank/DDBJ whole genome shotgun (WGS) entry which is preliminary data.</text>
</comment>
<gene>
    <name evidence="10" type="ORF">CKO40_04410</name>
</gene>
<dbReference type="GO" id="GO:0009055">
    <property type="term" value="F:electron transfer activity"/>
    <property type="evidence" value="ECO:0007669"/>
    <property type="project" value="InterPro"/>
</dbReference>
<reference evidence="10" key="1">
    <citation type="submission" date="2017-08" db="EMBL/GenBank/DDBJ databases">
        <authorList>
            <person name="Imhoff J.F."/>
            <person name="Rahn T."/>
            <person name="Kuenzel S."/>
            <person name="Neulinger S.C."/>
        </authorList>
    </citation>
    <scope>NUCLEOTIDE SEQUENCE</scope>
    <source>
        <strain evidence="10">DSM 11080</strain>
    </source>
</reference>
<evidence type="ECO:0000256" key="8">
    <source>
        <dbReference type="ARBA" id="ARBA00023004"/>
    </source>
</evidence>
<sequence length="481" mass="51803">MKTLNRNTVILAAIGATAILSGCEAPPPESIQNGYRGLQMQTNYNPRLLEESLEANVPPEPIPAAAEGGPLAKDTYKNVQVLGDLTVNEFNRLMVALTNWVSPEEGCYYCHVSDGGFEDDGIYTKIASRKMLQMTQDTNANWKDHVADTGITCYTCHRGNPVPEYVWTTDPGPGQPTALAPTGQNIASATVAYASLPYDPFTPFLLESNDIRVIGDTVLPQGNRRSIKQAEWTYGLMMHISDALGVNCTYCHNSRSFYSWDQSTPQRTTAWYAIRHVRELNNDWVVPLTEILPESRKGPLGDVYKVYCTTCHQGAYKPLYGAPMVKDYPSLQGPIPEGGLAAKKAAEADAVADAEEAPPAQAKAEMPEAPAPEATADEAAAADEQAKAAEPEPAPEAAPAEEPAAADEQVKAEEPAPAPEAAAEEAAEPATADASAEAAEAEAKPAAEQPQQYPPRLQYPPPSMMRYPPAPLQYPPAPQSR</sequence>
<dbReference type="InterPro" id="IPR036280">
    <property type="entry name" value="Multihaem_cyt_sf"/>
</dbReference>
<evidence type="ECO:0000256" key="6">
    <source>
        <dbReference type="ARBA" id="ARBA00022723"/>
    </source>
</evidence>
<feature type="compositionally biased region" description="Low complexity" evidence="9">
    <location>
        <begin position="357"/>
        <end position="383"/>
    </location>
</feature>
<dbReference type="PANTHER" id="PTHR48125:SF12">
    <property type="entry name" value="AT HOOK TRANSCRIPTION FACTOR FAMILY-RELATED"/>
    <property type="match status" value="1"/>
</dbReference>
<keyword evidence="8" id="KW-0408">Iron</keyword>
<evidence type="ECO:0000256" key="2">
    <source>
        <dbReference type="ARBA" id="ARBA00015978"/>
    </source>
</evidence>
<feature type="compositionally biased region" description="Low complexity" evidence="9">
    <location>
        <begin position="395"/>
        <end position="407"/>
    </location>
</feature>
<dbReference type="SUPFAM" id="SSF48695">
    <property type="entry name" value="Multiheme cytochromes"/>
    <property type="match status" value="1"/>
</dbReference>
<protein>
    <recommendedName>
        <fullName evidence="2">Photosynthetic reaction center cytochrome c subunit</fullName>
    </recommendedName>
</protein>
<evidence type="ECO:0000256" key="7">
    <source>
        <dbReference type="ARBA" id="ARBA00022982"/>
    </source>
</evidence>
<feature type="compositionally biased region" description="Low complexity" evidence="9">
    <location>
        <begin position="428"/>
        <end position="456"/>
    </location>
</feature>
<dbReference type="InterPro" id="IPR023119">
    <property type="entry name" value="Multihaem_cyt_PRC_cyt_su-like"/>
</dbReference>
<keyword evidence="3" id="KW-0813">Transport</keyword>
<dbReference type="InterPro" id="IPR003158">
    <property type="entry name" value="Photosyn_RC_cyt_c-su"/>
</dbReference>
<evidence type="ECO:0000256" key="3">
    <source>
        <dbReference type="ARBA" id="ARBA00022448"/>
    </source>
</evidence>
<dbReference type="GO" id="GO:0019684">
    <property type="term" value="P:photosynthesis, light reaction"/>
    <property type="evidence" value="ECO:0007669"/>
    <property type="project" value="InterPro"/>
</dbReference>
<keyword evidence="7" id="KW-0249">Electron transport</keyword>
<dbReference type="RefSeq" id="WP_200344980.1">
    <property type="nucleotide sequence ID" value="NZ_NRSJ01000005.1"/>
</dbReference>
<dbReference type="Gene3D" id="1.10.468.10">
    <property type="entry name" value="Photosynthetic Reaction Center, subunit C, domain 2"/>
    <property type="match status" value="2"/>
</dbReference>
<feature type="compositionally biased region" description="Pro residues" evidence="9">
    <location>
        <begin position="457"/>
        <end position="481"/>
    </location>
</feature>
<dbReference type="Pfam" id="PF02276">
    <property type="entry name" value="CytoC_RC"/>
    <property type="match status" value="1"/>
</dbReference>
<reference evidence="10" key="2">
    <citation type="journal article" date="2020" name="Microorganisms">
        <title>Osmotic Adaptation and Compatible Solute Biosynthesis of Phototrophic Bacteria as Revealed from Genome Analyses.</title>
        <authorList>
            <person name="Imhoff J.F."/>
            <person name="Rahn T."/>
            <person name="Kunzel S."/>
            <person name="Keller A."/>
            <person name="Neulinger S.C."/>
        </authorList>
    </citation>
    <scope>NUCLEOTIDE SEQUENCE</scope>
    <source>
        <strain evidence="10">DSM 11080</strain>
    </source>
</reference>
<keyword evidence="6" id="KW-0479">Metal-binding</keyword>
<name>A0AAJ0X995_9GAMM</name>
<accession>A0AAJ0X995</accession>
<dbReference type="PANTHER" id="PTHR48125">
    <property type="entry name" value="LP07818P1"/>
    <property type="match status" value="1"/>
</dbReference>
<proteinExistence type="predicted"/>
<dbReference type="EMBL" id="NRSJ01000005">
    <property type="protein sequence ID" value="MBK1703805.1"/>
    <property type="molecule type" value="Genomic_DNA"/>
</dbReference>
<feature type="region of interest" description="Disordered" evidence="9">
    <location>
        <begin position="344"/>
        <end position="481"/>
    </location>
</feature>
<evidence type="ECO:0000256" key="4">
    <source>
        <dbReference type="ARBA" id="ARBA00022531"/>
    </source>
</evidence>
<dbReference type="Proteomes" id="UP001296776">
    <property type="component" value="Unassembled WGS sequence"/>
</dbReference>
<evidence type="ECO:0000256" key="9">
    <source>
        <dbReference type="SAM" id="MobiDB-lite"/>
    </source>
</evidence>